<keyword evidence="2" id="KW-1185">Reference proteome</keyword>
<evidence type="ECO:0000313" key="1">
    <source>
        <dbReference type="EMBL" id="KRX15129.1"/>
    </source>
</evidence>
<gene>
    <name evidence="1" type="ORF">T07_12647</name>
</gene>
<reference evidence="1 2" key="1">
    <citation type="submission" date="2015-01" db="EMBL/GenBank/DDBJ databases">
        <title>Evolution of Trichinella species and genotypes.</title>
        <authorList>
            <person name="Korhonen P.K."/>
            <person name="Edoardo P."/>
            <person name="Giuseppe L.R."/>
            <person name="Gasser R.B."/>
        </authorList>
    </citation>
    <scope>NUCLEOTIDE SEQUENCE [LARGE SCALE GENOMIC DNA]</scope>
    <source>
        <strain evidence="1">ISS37</strain>
    </source>
</reference>
<name>A0A0V0RKW0_9BILA</name>
<proteinExistence type="predicted"/>
<dbReference type="STRING" id="6336.A0A0V0RKW0"/>
<protein>
    <submittedName>
        <fullName evidence="1">Uncharacterized protein</fullName>
    </submittedName>
</protein>
<dbReference type="Gene3D" id="3.40.50.1240">
    <property type="entry name" value="Phosphoglycerate mutase-like"/>
    <property type="match status" value="1"/>
</dbReference>
<sequence>MSEPGLKSFHSWVYLWKSSATLWLIMVEEDEFPFLQLSARENGTSESNFHSMAAVGRKSLEMGRLAHEAGFNISDVICAPSIKCIVAAGFQREKKDEIKGLNIKIDGAFSSTTEGYYLHKQFRSLAAERGYNVDETYETSVKCCGKCKVDRYVNLECRLAAAIQFLKEKYSVMEQNAVVVFVDKSLKSVLTDGCCTNDIFALHSISRCLRKKTINKGIKPGLKSFHSWVYLWKSSATLWLIMVEEDEFPFLQLSARENGTSESNFHSMAAVGRKSLEMGRLAHEAGFNISDVICAPSIKCIVAAGFQREKKDEIKGLNIKIDGAFSSTTEGYYLHKQFRSLAAERGYNVDETYETSVKCCGKCKVDRYVNLECRLAAAIQFIKEKFSVMEQNAVVVFVDKSLKSVLTDIIGQSGVLYQRHIRPELDIPLPPENNDK</sequence>
<comment type="caution">
    <text evidence="1">The sequence shown here is derived from an EMBL/GenBank/DDBJ whole genome shotgun (WGS) entry which is preliminary data.</text>
</comment>
<dbReference type="OrthoDB" id="5920147at2759"/>
<organism evidence="1 2">
    <name type="scientific">Trichinella nelsoni</name>
    <dbReference type="NCBI Taxonomy" id="6336"/>
    <lineage>
        <taxon>Eukaryota</taxon>
        <taxon>Metazoa</taxon>
        <taxon>Ecdysozoa</taxon>
        <taxon>Nematoda</taxon>
        <taxon>Enoplea</taxon>
        <taxon>Dorylaimia</taxon>
        <taxon>Trichinellida</taxon>
        <taxon>Trichinellidae</taxon>
        <taxon>Trichinella</taxon>
    </lineage>
</organism>
<accession>A0A0V0RKW0</accession>
<evidence type="ECO:0000313" key="2">
    <source>
        <dbReference type="Proteomes" id="UP000054630"/>
    </source>
</evidence>
<dbReference type="Proteomes" id="UP000054630">
    <property type="component" value="Unassembled WGS sequence"/>
</dbReference>
<dbReference type="EMBL" id="JYDL01000140">
    <property type="protein sequence ID" value="KRX15129.1"/>
    <property type="molecule type" value="Genomic_DNA"/>
</dbReference>
<dbReference type="GO" id="GO:0016791">
    <property type="term" value="F:phosphatase activity"/>
    <property type="evidence" value="ECO:0007669"/>
    <property type="project" value="UniProtKB-ARBA"/>
</dbReference>
<dbReference type="InterPro" id="IPR029033">
    <property type="entry name" value="His_PPase_superfam"/>
</dbReference>
<dbReference type="AlphaFoldDB" id="A0A0V0RKW0"/>